<evidence type="ECO:0000313" key="5">
    <source>
        <dbReference type="Proteomes" id="UP000799436"/>
    </source>
</evidence>
<keyword evidence="1" id="KW-0175">Coiled coil</keyword>
<dbReference type="PANTHER" id="PTHR22834:SF21">
    <property type="entry name" value="GUANYL NUCLEOTIDE EXCHANGE FACTOR, PUTATIVE (AFU_ORTHOLOGUE AFUA_5G11890)-RELATED"/>
    <property type="match status" value="1"/>
</dbReference>
<dbReference type="GO" id="GO:0031991">
    <property type="term" value="P:regulation of actomyosin contractile ring contraction"/>
    <property type="evidence" value="ECO:0007669"/>
    <property type="project" value="TreeGrafter"/>
</dbReference>
<dbReference type="OrthoDB" id="4066896at2759"/>
<evidence type="ECO:0000259" key="3">
    <source>
        <dbReference type="PROSITE" id="PS50010"/>
    </source>
</evidence>
<accession>A0A6G1KWA7</accession>
<name>A0A6G1KWA7_9PEZI</name>
<dbReference type="InterPro" id="IPR000219">
    <property type="entry name" value="DH_dom"/>
</dbReference>
<dbReference type="GO" id="GO:0032955">
    <property type="term" value="P:regulation of division septum assembly"/>
    <property type="evidence" value="ECO:0007669"/>
    <property type="project" value="TreeGrafter"/>
</dbReference>
<sequence>MAVVIPGPPALTGDLALFHTTDPLLSNSPVLVFHGPAATIAAPSSRIQVHVFTPAGIGSYARIAVAPNSPFWSAVDSLPRDAKGDEVCRGVAFGLKKYFSELPESVKKIWCTQVKAPSSGMLFGDQHVAILASRMQKIENTEEVIQTIGQAFAEQRQSWLDVDVVLPPGCIKETPKRTDSLGSEDLSEADTLHQRYGRYAELVAALGDPTFMPTSKIKRAPSKSTSVGRSASFLRHQKESVRKELTELVETEASYLDRIKELQDIAATVGADLKESSRQQIQSVFPETLSRIVELNSKFWDALKPLLEDTETSALADIEITSDTDVSVQQIRRDLVEDAQGVVAVAKCLCEWLPQFAEAYQPYVQAHAEASQLLRELFRSTDTALAAELQEIGEQKLCSLLIEPVQRLPRYNLYIDGMAKQLPARHPAIKLLLRARDVVTEICSSDDATTEIASMEEKLRMHVPDWPDDCHLAGRLVAVIDYTSLAAPCLLPGSEAERGLLLVFTDGLVFLEKRGESSIGARALQTQLEAGTMALRPLSLNTSELSFVRRVQLSACDCVESRSGRVLQIYTRFQLDLEAMAALPLNVDSCHSLVLEGSYEGKAARLVEDILKAKTEARFGEPERESAKWEVRASDASGDHPSLLSALFDDSNPDFVGGRRGCAATRILIDIDKHSLRPRAGQGGIRTVIAVSPLKDGLWRMTVDSIDGNASREHLAITEIMSMLNKRLAQLSTARLQFQSDEDEDDSMGEDRERSRRPKSPRKLITSFLASTGPGGQPPTVLKKDLPALPPPTQGRSAHSNQIPSKPPSRESRPSSKDQPRPQTSHPASAKQSVDPLPGPLKKLENSMKTYILALKARKGNIVGRSLKMRATADELAVNELYNGLLEDPNMMVLAAQATVDVLFAAFEKFLNIAWKEQVGQVIPLSLIQDVQSKAESLFPADFDQYFRLALSTLAPQNRRAFKGIMELLADLLDGTGNDGDRGALTAAFAEVLVTEGNPHEFIALIDRFVDDTDTYFGEPIEEVSKSGDGHGSLHKRARSVNSASISSNTSSLRKKFGFGHLHRSNSRSEEESKVSAVWRSLSKSTRGEASPVNSISRASLHRSHSTDLDARLNPRRPSSQDGPSLKPSPFDDLPSLAAASAQSLGTIGEHPSFIPTGPPRKKRRSSLSDLHGNDDTPKAQTWMSPPASRRPQLFARATSPDPKVLLSSPPQSTSMSRSDFGKLGSPFRDRDTPRSRLPSSFRRETSPVANRAFGVVEPLQLRRGSKQADEITITARQSTSGIPTLAPKSGIPQKASSPSPRVGLSERAGAGNIVKRPATSSGKDDQSLTSTPVFSTPQRKLRMQSPQKLRERLQNEQGSLTATQASLQDELAKIGEELTATASPTRTGSHRTRANTIGARSGLSGKSSTTDLAQRVLKMEGTVVKLGDDFKARLDGLQADLSSSLTVSESKCKKLDELYREVHSENDALYTRFNDELSRVVKAVKGGEGVEELKKQLRESQDETAKLRRETGRLKRENVGLRAQMRG</sequence>
<dbReference type="GO" id="GO:0005085">
    <property type="term" value="F:guanyl-nucleotide exchange factor activity"/>
    <property type="evidence" value="ECO:0007669"/>
    <property type="project" value="InterPro"/>
</dbReference>
<dbReference type="EMBL" id="ML995906">
    <property type="protein sequence ID" value="KAF2764916.1"/>
    <property type="molecule type" value="Genomic_DNA"/>
</dbReference>
<feature type="compositionally biased region" description="Low complexity" evidence="2">
    <location>
        <begin position="1134"/>
        <end position="1145"/>
    </location>
</feature>
<feature type="region of interest" description="Disordered" evidence="2">
    <location>
        <begin position="1262"/>
        <end position="1364"/>
    </location>
</feature>
<feature type="compositionally biased region" description="Polar residues" evidence="2">
    <location>
        <begin position="794"/>
        <end position="803"/>
    </location>
</feature>
<keyword evidence="5" id="KW-1185">Reference proteome</keyword>
<feature type="region of interest" description="Disordered" evidence="2">
    <location>
        <begin position="1021"/>
        <end position="1047"/>
    </location>
</feature>
<reference evidence="4" key="1">
    <citation type="journal article" date="2020" name="Stud. Mycol.">
        <title>101 Dothideomycetes genomes: a test case for predicting lifestyles and emergence of pathogens.</title>
        <authorList>
            <person name="Haridas S."/>
            <person name="Albert R."/>
            <person name="Binder M."/>
            <person name="Bloem J."/>
            <person name="Labutti K."/>
            <person name="Salamov A."/>
            <person name="Andreopoulos B."/>
            <person name="Baker S."/>
            <person name="Barry K."/>
            <person name="Bills G."/>
            <person name="Bluhm B."/>
            <person name="Cannon C."/>
            <person name="Castanera R."/>
            <person name="Culley D."/>
            <person name="Daum C."/>
            <person name="Ezra D."/>
            <person name="Gonzalez J."/>
            <person name="Henrissat B."/>
            <person name="Kuo A."/>
            <person name="Liang C."/>
            <person name="Lipzen A."/>
            <person name="Lutzoni F."/>
            <person name="Magnuson J."/>
            <person name="Mondo S."/>
            <person name="Nolan M."/>
            <person name="Ohm R."/>
            <person name="Pangilinan J."/>
            <person name="Park H.-J."/>
            <person name="Ramirez L."/>
            <person name="Alfaro M."/>
            <person name="Sun H."/>
            <person name="Tritt A."/>
            <person name="Yoshinaga Y."/>
            <person name="Zwiers L.-H."/>
            <person name="Turgeon B."/>
            <person name="Goodwin S."/>
            <person name="Spatafora J."/>
            <person name="Crous P."/>
            <person name="Grigoriev I."/>
        </authorList>
    </citation>
    <scope>NUCLEOTIDE SEQUENCE</scope>
    <source>
        <strain evidence="4">CBS 116005</strain>
    </source>
</reference>
<feature type="region of interest" description="Disordered" evidence="2">
    <location>
        <begin position="737"/>
        <end position="841"/>
    </location>
</feature>
<dbReference type="InterPro" id="IPR051492">
    <property type="entry name" value="Dynamin-Rho_GEF"/>
</dbReference>
<evidence type="ECO:0000256" key="2">
    <source>
        <dbReference type="SAM" id="MobiDB-lite"/>
    </source>
</evidence>
<dbReference type="Pfam" id="PF00621">
    <property type="entry name" value="RhoGEF"/>
    <property type="match status" value="1"/>
</dbReference>
<feature type="compositionally biased region" description="Polar residues" evidence="2">
    <location>
        <begin position="821"/>
        <end position="832"/>
    </location>
</feature>
<dbReference type="PANTHER" id="PTHR22834">
    <property type="entry name" value="NUCLEAR FUSION PROTEIN FUS2"/>
    <property type="match status" value="1"/>
</dbReference>
<feature type="coiled-coil region" evidence="1">
    <location>
        <begin position="1491"/>
        <end position="1518"/>
    </location>
</feature>
<dbReference type="Gene3D" id="1.20.900.10">
    <property type="entry name" value="Dbl homology (DH) domain"/>
    <property type="match status" value="1"/>
</dbReference>
<proteinExistence type="predicted"/>
<dbReference type="Pfam" id="PF25351">
    <property type="entry name" value="PH_BUD3_C"/>
    <property type="match status" value="1"/>
</dbReference>
<feature type="region of interest" description="Disordered" evidence="2">
    <location>
        <begin position="1376"/>
        <end position="1409"/>
    </location>
</feature>
<gene>
    <name evidence="4" type="ORF">EJ03DRAFT_370137</name>
</gene>
<dbReference type="InterPro" id="IPR057454">
    <property type="entry name" value="Bud3_C"/>
</dbReference>
<organism evidence="4 5">
    <name type="scientific">Teratosphaeria nubilosa</name>
    <dbReference type="NCBI Taxonomy" id="161662"/>
    <lineage>
        <taxon>Eukaryota</taxon>
        <taxon>Fungi</taxon>
        <taxon>Dikarya</taxon>
        <taxon>Ascomycota</taxon>
        <taxon>Pezizomycotina</taxon>
        <taxon>Dothideomycetes</taxon>
        <taxon>Dothideomycetidae</taxon>
        <taxon>Mycosphaerellales</taxon>
        <taxon>Teratosphaeriaceae</taxon>
        <taxon>Teratosphaeria</taxon>
    </lineage>
</organism>
<dbReference type="GO" id="GO:0005737">
    <property type="term" value="C:cytoplasm"/>
    <property type="evidence" value="ECO:0007669"/>
    <property type="project" value="TreeGrafter"/>
</dbReference>
<evidence type="ECO:0000256" key="1">
    <source>
        <dbReference type="SAM" id="Coils"/>
    </source>
</evidence>
<dbReference type="PROSITE" id="PS50010">
    <property type="entry name" value="DH_2"/>
    <property type="match status" value="1"/>
</dbReference>
<protein>
    <recommendedName>
        <fullName evidence="3">DH domain-containing protein</fullName>
    </recommendedName>
</protein>
<feature type="domain" description="DH" evidence="3">
    <location>
        <begin position="240"/>
        <end position="449"/>
    </location>
</feature>
<evidence type="ECO:0000313" key="4">
    <source>
        <dbReference type="EMBL" id="KAF2764916.1"/>
    </source>
</evidence>
<dbReference type="SUPFAM" id="SSF48065">
    <property type="entry name" value="DBL homology domain (DH-domain)"/>
    <property type="match status" value="1"/>
</dbReference>
<dbReference type="InterPro" id="IPR035899">
    <property type="entry name" value="DBL_dom_sf"/>
</dbReference>
<feature type="region of interest" description="Disordered" evidence="2">
    <location>
        <begin position="1081"/>
        <end position="1248"/>
    </location>
</feature>
<feature type="compositionally biased region" description="Polar residues" evidence="2">
    <location>
        <begin position="1328"/>
        <end position="1339"/>
    </location>
</feature>
<feature type="compositionally biased region" description="Low complexity" evidence="2">
    <location>
        <begin position="1208"/>
        <end position="1219"/>
    </location>
</feature>
<feature type="compositionally biased region" description="Basic and acidic residues" evidence="2">
    <location>
        <begin position="808"/>
        <end position="820"/>
    </location>
</feature>
<dbReference type="Proteomes" id="UP000799436">
    <property type="component" value="Unassembled WGS sequence"/>
</dbReference>
<dbReference type="SMART" id="SM00325">
    <property type="entry name" value="RhoGEF"/>
    <property type="match status" value="1"/>
</dbReference>